<keyword evidence="9" id="KW-1185">Reference proteome</keyword>
<comment type="caution">
    <text evidence="4">Lacks conserved residue(s) required for the propagation of feature annotation.</text>
</comment>
<dbReference type="InterPro" id="IPR045279">
    <property type="entry name" value="ARR-like"/>
</dbReference>
<feature type="compositionally biased region" description="Basic and acidic residues" evidence="5">
    <location>
        <begin position="119"/>
        <end position="152"/>
    </location>
</feature>
<reference evidence="7 9" key="1">
    <citation type="journal article" date="2011" name="Nature">
        <title>The Medicago genome provides insight into the evolution of rhizobial symbioses.</title>
        <authorList>
            <person name="Young N.D."/>
            <person name="Debelle F."/>
            <person name="Oldroyd G.E."/>
            <person name="Geurts R."/>
            <person name="Cannon S.B."/>
            <person name="Udvardi M.K."/>
            <person name="Benedito V.A."/>
            <person name="Mayer K.F."/>
            <person name="Gouzy J."/>
            <person name="Schoof H."/>
            <person name="Van de Peer Y."/>
            <person name="Proost S."/>
            <person name="Cook D.R."/>
            <person name="Meyers B.C."/>
            <person name="Spannagl M."/>
            <person name="Cheung F."/>
            <person name="De Mita S."/>
            <person name="Krishnakumar V."/>
            <person name="Gundlach H."/>
            <person name="Zhou S."/>
            <person name="Mudge J."/>
            <person name="Bharti A.K."/>
            <person name="Murray J.D."/>
            <person name="Naoumkina M.A."/>
            <person name="Rosen B."/>
            <person name="Silverstein K.A."/>
            <person name="Tang H."/>
            <person name="Rombauts S."/>
            <person name="Zhao P.X."/>
            <person name="Zhou P."/>
            <person name="Barbe V."/>
            <person name="Bardou P."/>
            <person name="Bechner M."/>
            <person name="Bellec A."/>
            <person name="Berger A."/>
            <person name="Berges H."/>
            <person name="Bidwell S."/>
            <person name="Bisseling T."/>
            <person name="Choisne N."/>
            <person name="Couloux A."/>
            <person name="Denny R."/>
            <person name="Deshpande S."/>
            <person name="Dai X."/>
            <person name="Doyle J.J."/>
            <person name="Dudez A.M."/>
            <person name="Farmer A.D."/>
            <person name="Fouteau S."/>
            <person name="Franken C."/>
            <person name="Gibelin C."/>
            <person name="Gish J."/>
            <person name="Goldstein S."/>
            <person name="Gonzalez A.J."/>
            <person name="Green P.J."/>
            <person name="Hallab A."/>
            <person name="Hartog M."/>
            <person name="Hua A."/>
            <person name="Humphray S.J."/>
            <person name="Jeong D.H."/>
            <person name="Jing Y."/>
            <person name="Jocker A."/>
            <person name="Kenton S.M."/>
            <person name="Kim D.J."/>
            <person name="Klee K."/>
            <person name="Lai H."/>
            <person name="Lang C."/>
            <person name="Lin S."/>
            <person name="Macmil S.L."/>
            <person name="Magdelenat G."/>
            <person name="Matthews L."/>
            <person name="McCorrison J."/>
            <person name="Monaghan E.L."/>
            <person name="Mun J.H."/>
            <person name="Najar F.Z."/>
            <person name="Nicholson C."/>
            <person name="Noirot C."/>
            <person name="O'Bleness M."/>
            <person name="Paule C.R."/>
            <person name="Poulain J."/>
            <person name="Prion F."/>
            <person name="Qin B."/>
            <person name="Qu C."/>
            <person name="Retzel E.F."/>
            <person name="Riddle C."/>
            <person name="Sallet E."/>
            <person name="Samain S."/>
            <person name="Samson N."/>
            <person name="Sanders I."/>
            <person name="Saurat O."/>
            <person name="Scarpelli C."/>
            <person name="Schiex T."/>
            <person name="Segurens B."/>
            <person name="Severin A.J."/>
            <person name="Sherrier D.J."/>
            <person name="Shi R."/>
            <person name="Sims S."/>
            <person name="Singer S.R."/>
            <person name="Sinharoy S."/>
            <person name="Sterck L."/>
            <person name="Viollet A."/>
            <person name="Wang B.B."/>
            <person name="Wang K."/>
            <person name="Wang M."/>
            <person name="Wang X."/>
            <person name="Warfsmann J."/>
            <person name="Weissenbach J."/>
            <person name="White D.D."/>
            <person name="White J.D."/>
            <person name="Wiley G.B."/>
            <person name="Wincker P."/>
            <person name="Xing Y."/>
            <person name="Yang L."/>
            <person name="Yao Z."/>
            <person name="Ying F."/>
            <person name="Zhai J."/>
            <person name="Zhou L."/>
            <person name="Zuber A."/>
            <person name="Denarie J."/>
            <person name="Dixon R.A."/>
            <person name="May G.D."/>
            <person name="Schwartz D.C."/>
            <person name="Rogers J."/>
            <person name="Quetier F."/>
            <person name="Town C.D."/>
            <person name="Roe B.A."/>
        </authorList>
    </citation>
    <scope>NUCLEOTIDE SEQUENCE [LARGE SCALE GENOMIC DNA]</scope>
    <source>
        <strain evidence="7">A17</strain>
        <strain evidence="8 9">cv. Jemalong A17</strain>
    </source>
</reference>
<gene>
    <name evidence="7" type="ORF">MTR_0054s0010</name>
</gene>
<feature type="domain" description="Response regulatory" evidence="6">
    <location>
        <begin position="1"/>
        <end position="59"/>
    </location>
</feature>
<dbReference type="SUPFAM" id="SSF52172">
    <property type="entry name" value="CheY-like"/>
    <property type="match status" value="1"/>
</dbReference>
<dbReference type="InterPro" id="IPR011006">
    <property type="entry name" value="CheY-like_superfamily"/>
</dbReference>
<dbReference type="PaxDb" id="3880-AES76920"/>
<reference evidence="7 9" key="2">
    <citation type="journal article" date="2014" name="BMC Genomics">
        <title>An improved genome release (version Mt4.0) for the model legume Medicago truncatula.</title>
        <authorList>
            <person name="Tang H."/>
            <person name="Krishnakumar V."/>
            <person name="Bidwell S."/>
            <person name="Rosen B."/>
            <person name="Chan A."/>
            <person name="Zhou S."/>
            <person name="Gentzbittel L."/>
            <person name="Childs K.L."/>
            <person name="Yandell M."/>
            <person name="Gundlach H."/>
            <person name="Mayer K.F."/>
            <person name="Schwartz D.C."/>
            <person name="Town C.D."/>
        </authorList>
    </citation>
    <scope>GENOME REANNOTATION</scope>
    <source>
        <strain evidence="7">A17</strain>
        <strain evidence="8 9">cv. Jemalong A17</strain>
    </source>
</reference>
<evidence type="ECO:0000256" key="4">
    <source>
        <dbReference type="PROSITE-ProRule" id="PRU00169"/>
    </source>
</evidence>
<dbReference type="InterPro" id="IPR001789">
    <property type="entry name" value="Sig_transdc_resp-reg_receiver"/>
</dbReference>
<evidence type="ECO:0000259" key="6">
    <source>
        <dbReference type="PROSITE" id="PS50110"/>
    </source>
</evidence>
<feature type="region of interest" description="Disordered" evidence="5">
    <location>
        <begin position="119"/>
        <end position="163"/>
    </location>
</feature>
<dbReference type="EnsemblPlants" id="KEH16997">
    <property type="protein sequence ID" value="KEH16997"/>
    <property type="gene ID" value="MTR_0054s0010"/>
</dbReference>
<dbReference type="eggNOG" id="KOG1601">
    <property type="taxonomic scope" value="Eukaryota"/>
</dbReference>
<evidence type="ECO:0000313" key="8">
    <source>
        <dbReference type="EnsemblPlants" id="KEH16997"/>
    </source>
</evidence>
<keyword evidence="2" id="KW-0805">Transcription regulation</keyword>
<dbReference type="AlphaFoldDB" id="A0A072THW5"/>
<sequence length="163" mass="18664">MNGFEFQKQIQDEFELPDIVMSKDNTPDIVSMTLELGAAHYIVNAFCTKIFRDIWKYALEAKKNKLFIDSLSAAIEKQETSTDILQTKKKCSKKKSCDYSQDEGEFEIKKVKKSKEIVSNDNKKEAEMMKNSKSHDKEFSSSSGKDWERNDEMIQGALIDGSP</sequence>
<dbReference type="EMBL" id="KL402779">
    <property type="protein sequence ID" value="KEH16997.1"/>
    <property type="molecule type" value="Genomic_DNA"/>
</dbReference>
<dbReference type="PROSITE" id="PS50110">
    <property type="entry name" value="RESPONSE_REGULATORY"/>
    <property type="match status" value="1"/>
</dbReference>
<evidence type="ECO:0000256" key="2">
    <source>
        <dbReference type="ARBA" id="ARBA00023015"/>
    </source>
</evidence>
<dbReference type="Gene3D" id="3.40.50.2300">
    <property type="match status" value="1"/>
</dbReference>
<reference evidence="8" key="3">
    <citation type="submission" date="2015-06" db="UniProtKB">
        <authorList>
            <consortium name="EnsemblPlants"/>
        </authorList>
    </citation>
    <scope>IDENTIFICATION</scope>
    <source>
        <strain evidence="8">cv. Jemalong A17</strain>
    </source>
</reference>
<evidence type="ECO:0000256" key="1">
    <source>
        <dbReference type="ARBA" id="ARBA00023012"/>
    </source>
</evidence>
<keyword evidence="3" id="KW-0804">Transcription</keyword>
<dbReference type="PANTHER" id="PTHR43874">
    <property type="entry name" value="TWO-COMPONENT RESPONSE REGULATOR"/>
    <property type="match status" value="1"/>
</dbReference>
<evidence type="ECO:0000256" key="3">
    <source>
        <dbReference type="ARBA" id="ARBA00023163"/>
    </source>
</evidence>
<dbReference type="GO" id="GO:0009736">
    <property type="term" value="P:cytokinin-activated signaling pathway"/>
    <property type="evidence" value="ECO:0007669"/>
    <property type="project" value="InterPro"/>
</dbReference>
<organism evidence="7 9">
    <name type="scientific">Medicago truncatula</name>
    <name type="common">Barrel medic</name>
    <name type="synonym">Medicago tribuloides</name>
    <dbReference type="NCBI Taxonomy" id="3880"/>
    <lineage>
        <taxon>Eukaryota</taxon>
        <taxon>Viridiplantae</taxon>
        <taxon>Streptophyta</taxon>
        <taxon>Embryophyta</taxon>
        <taxon>Tracheophyta</taxon>
        <taxon>Spermatophyta</taxon>
        <taxon>Magnoliopsida</taxon>
        <taxon>eudicotyledons</taxon>
        <taxon>Gunneridae</taxon>
        <taxon>Pentapetalae</taxon>
        <taxon>rosids</taxon>
        <taxon>fabids</taxon>
        <taxon>Fabales</taxon>
        <taxon>Fabaceae</taxon>
        <taxon>Papilionoideae</taxon>
        <taxon>50 kb inversion clade</taxon>
        <taxon>NPAAA clade</taxon>
        <taxon>Hologalegina</taxon>
        <taxon>IRL clade</taxon>
        <taxon>Trifolieae</taxon>
        <taxon>Medicago</taxon>
    </lineage>
</organism>
<evidence type="ECO:0000313" key="7">
    <source>
        <dbReference type="EMBL" id="KEH16997.1"/>
    </source>
</evidence>
<evidence type="ECO:0000313" key="9">
    <source>
        <dbReference type="Proteomes" id="UP000002051"/>
    </source>
</evidence>
<protein>
    <recommendedName>
        <fullName evidence="6">Response regulatory domain-containing protein</fullName>
    </recommendedName>
</protein>
<evidence type="ECO:0000256" key="5">
    <source>
        <dbReference type="SAM" id="MobiDB-lite"/>
    </source>
</evidence>
<dbReference type="PANTHER" id="PTHR43874:SF19">
    <property type="entry name" value="RESPONSE REGULATOR 23-RELATED"/>
    <property type="match status" value="1"/>
</dbReference>
<dbReference type="HOGENOM" id="CLU_1629568_0_0_1"/>
<name>A0A072THW5_MEDTR</name>
<keyword evidence="1" id="KW-0902">Two-component regulatory system</keyword>
<dbReference type="GO" id="GO:0000160">
    <property type="term" value="P:phosphorelay signal transduction system"/>
    <property type="evidence" value="ECO:0007669"/>
    <property type="project" value="UniProtKB-KW"/>
</dbReference>
<proteinExistence type="predicted"/>
<accession>A0A072THW5</accession>
<dbReference type="Proteomes" id="UP000002051">
    <property type="component" value="Unassembled WGS sequence"/>
</dbReference>